<protein>
    <submittedName>
        <fullName evidence="1">Uncharacterized protein</fullName>
    </submittedName>
</protein>
<name>A0AAV5F3X7_ELECO</name>
<evidence type="ECO:0000313" key="1">
    <source>
        <dbReference type="EMBL" id="GJN29601.1"/>
    </source>
</evidence>
<dbReference type="AlphaFoldDB" id="A0AAV5F3X7"/>
<proteinExistence type="predicted"/>
<reference evidence="1" key="2">
    <citation type="submission" date="2021-12" db="EMBL/GenBank/DDBJ databases">
        <title>Resequencing data analysis of finger millet.</title>
        <authorList>
            <person name="Hatakeyama M."/>
            <person name="Aluri S."/>
            <person name="Balachadran M.T."/>
            <person name="Sivarajan S.R."/>
            <person name="Poveda L."/>
            <person name="Shimizu-Inatsugi R."/>
            <person name="Schlapbach R."/>
            <person name="Sreeman S.M."/>
            <person name="Shimizu K.K."/>
        </authorList>
    </citation>
    <scope>NUCLEOTIDE SEQUENCE</scope>
</reference>
<reference evidence="1" key="1">
    <citation type="journal article" date="2018" name="DNA Res.">
        <title>Multiple hybrid de novo genome assembly of finger millet, an orphan allotetraploid crop.</title>
        <authorList>
            <person name="Hatakeyama M."/>
            <person name="Aluri S."/>
            <person name="Balachadran M.T."/>
            <person name="Sivarajan S.R."/>
            <person name="Patrignani A."/>
            <person name="Gruter S."/>
            <person name="Poveda L."/>
            <person name="Shimizu-Inatsugi R."/>
            <person name="Baeten J."/>
            <person name="Francoijs K.J."/>
            <person name="Nataraja K.N."/>
            <person name="Reddy Y.A.N."/>
            <person name="Phadnis S."/>
            <person name="Ravikumar R.L."/>
            <person name="Schlapbach R."/>
            <person name="Sreeman S.M."/>
            <person name="Shimizu K.K."/>
        </authorList>
    </citation>
    <scope>NUCLEOTIDE SEQUENCE</scope>
</reference>
<dbReference type="EMBL" id="BQKI01000081">
    <property type="protein sequence ID" value="GJN29601.1"/>
    <property type="molecule type" value="Genomic_DNA"/>
</dbReference>
<keyword evidence="2" id="KW-1185">Reference proteome</keyword>
<dbReference type="Proteomes" id="UP001054889">
    <property type="component" value="Unassembled WGS sequence"/>
</dbReference>
<gene>
    <name evidence="1" type="primary">gb17842</name>
    <name evidence="1" type="ORF">PR202_gb17842</name>
</gene>
<sequence>MQASSQVQAICSMAMATDVGDGRNTLFWQDMWILGQRLEDVAPLIHSMLPKRASNRRTVHKALIDMVGFKTYMELLQQRHVHTERRTHPFPLEQIELRLYSDYASLWSCPCASSPGASSPSSGSSLGHMRDLIERDCWVACCFLDMHGGDDQARPPKSMVIYVMCPFPEPSAILQTQVECSVALGFSIPKLVLQIVTVETVLRL</sequence>
<accession>A0AAV5F3X7</accession>
<evidence type="ECO:0000313" key="2">
    <source>
        <dbReference type="Proteomes" id="UP001054889"/>
    </source>
</evidence>
<organism evidence="1 2">
    <name type="scientific">Eleusine coracana subsp. coracana</name>
    <dbReference type="NCBI Taxonomy" id="191504"/>
    <lineage>
        <taxon>Eukaryota</taxon>
        <taxon>Viridiplantae</taxon>
        <taxon>Streptophyta</taxon>
        <taxon>Embryophyta</taxon>
        <taxon>Tracheophyta</taxon>
        <taxon>Spermatophyta</taxon>
        <taxon>Magnoliopsida</taxon>
        <taxon>Liliopsida</taxon>
        <taxon>Poales</taxon>
        <taxon>Poaceae</taxon>
        <taxon>PACMAD clade</taxon>
        <taxon>Chloridoideae</taxon>
        <taxon>Cynodonteae</taxon>
        <taxon>Eleusininae</taxon>
        <taxon>Eleusine</taxon>
    </lineage>
</organism>
<comment type="caution">
    <text evidence="1">The sequence shown here is derived from an EMBL/GenBank/DDBJ whole genome shotgun (WGS) entry which is preliminary data.</text>
</comment>